<gene>
    <name evidence="7" type="primary">YGL226C-A</name>
    <name evidence="7" type="ORF">SKUD_180402</name>
</gene>
<name>J5PGV5_SACK1</name>
<evidence type="ECO:0000256" key="1">
    <source>
        <dbReference type="ARBA" id="ARBA00004141"/>
    </source>
</evidence>
<evidence type="ECO:0000256" key="4">
    <source>
        <dbReference type="ARBA" id="ARBA00022989"/>
    </source>
</evidence>
<reference evidence="8" key="2">
    <citation type="journal article" date="2011" name="G3 (Bethesda)">
        <title>The awesome power of yeast evolutionary genetics: New genome sequences and strain resources for the Saccharomyces sensu stricto genus.</title>
        <authorList>
            <person name="Scannell D.R."/>
            <person name="Zill O.A."/>
            <person name="Rokas A."/>
            <person name="Payen C."/>
            <person name="Dunham M.J."/>
            <person name="Eisen M.B."/>
            <person name="Rine J."/>
            <person name="Johnston M."/>
            <person name="Hittinger C.T."/>
        </authorList>
    </citation>
    <scope>GENOME REANNOTATION</scope>
    <source>
        <strain evidence="8">ATCC MYA-4449 / AS 2.2408 / CBS 8840 / NBRC 1802 / NCYC 2889</strain>
    </source>
</reference>
<accession>J5PGV5</accession>
<comment type="similarity">
    <text evidence="2 6">Belongs to the OST5 family.</text>
</comment>
<sequence length="92" mass="10089">MIYPSSEFALSLKKEFHSTNSFEPFIDLDTQPKFAICGLLVTLVLISSALFIVGSKSSFVKKFFLYTILSVIGSLFAGLTTVFASNSFGVYV</sequence>
<evidence type="ECO:0000256" key="3">
    <source>
        <dbReference type="ARBA" id="ARBA00022692"/>
    </source>
</evidence>
<keyword evidence="8" id="KW-1185">Reference proteome</keyword>
<evidence type="ECO:0000313" key="7">
    <source>
        <dbReference type="EMBL" id="EJT42443.1"/>
    </source>
</evidence>
<keyword evidence="5 6" id="KW-0472">Membrane</keyword>
<comment type="function">
    <text evidence="6">Subunit of the oligosaccharyl transferase (OST) complex that catalyzes the initial transfer of a defined glycan (Glc(3)Man(9)GlcNAc(2) in eukaryotes) from the lipid carrier dolichol-pyrophosphate to an asparagine residue within an Asn-X-Ser/Thr consensus motif in nascent polypeptide chains, the first step in protein N-glycosylation. N-glycosylation occurs cotranslationally and the complex associates with the Sec61 complex at the channel-forming translocon complex that mediates protein translocation across the endoplasmic reticulum (ER). All subunits are required for a maximal enzyme activity.</text>
</comment>
<comment type="subcellular location">
    <subcellularLocation>
        <location evidence="1 6">Membrane</location>
        <topology evidence="1 6">Multi-pass membrane protein</topology>
    </subcellularLocation>
</comment>
<dbReference type="GO" id="GO:0006487">
    <property type="term" value="P:protein N-linked glycosylation"/>
    <property type="evidence" value="ECO:0007669"/>
    <property type="project" value="UniProtKB-UniRule"/>
</dbReference>
<proteinExistence type="inferred from homology"/>
<dbReference type="Proteomes" id="UP000002753">
    <property type="component" value="Unassembled WGS sequence"/>
</dbReference>
<evidence type="ECO:0000313" key="8">
    <source>
        <dbReference type="Proteomes" id="UP000002753"/>
    </source>
</evidence>
<dbReference type="GO" id="GO:0008250">
    <property type="term" value="C:oligosaccharyltransferase complex"/>
    <property type="evidence" value="ECO:0007669"/>
    <property type="project" value="UniProtKB-UniRule"/>
</dbReference>
<evidence type="ECO:0000256" key="6">
    <source>
        <dbReference type="RuleBase" id="RU367008"/>
    </source>
</evidence>
<dbReference type="EMBL" id="AACI03001459">
    <property type="protein sequence ID" value="EJT42443.1"/>
    <property type="molecule type" value="Genomic_DNA"/>
</dbReference>
<reference evidence="7 8" key="1">
    <citation type="journal article" date="2003" name="Science">
        <title>Finding functional features in Saccharomyces genomes by phylogenetic footprinting.</title>
        <authorList>
            <person name="Cliften P.F."/>
            <person name="Sudarsanam P."/>
            <person name="Desikan A."/>
            <person name="Fulton L."/>
            <person name="Fulton B."/>
            <person name="Majors J."/>
            <person name="Waterston R."/>
            <person name="Cohen B.A."/>
            <person name="Johnston M."/>
        </authorList>
    </citation>
    <scope>NUCLEOTIDE SEQUENCE [LARGE SCALE GENOMIC DNA]</scope>
    <source>
        <strain evidence="8">ATCC MYA-4449 / AS 2.2408 / CBS 8840 / NBRC 1802 / NCYC 2889</strain>
    </source>
</reference>
<dbReference type="AlphaFoldDB" id="J5PGV5"/>
<dbReference type="InterPro" id="IPR007915">
    <property type="entry name" value="TMEM258/Ost5"/>
</dbReference>
<feature type="transmembrane region" description="Helical" evidence="6">
    <location>
        <begin position="63"/>
        <end position="84"/>
    </location>
</feature>
<organism evidence="7 8">
    <name type="scientific">Saccharomyces kudriavzevii (strain ATCC MYA-4449 / AS 2.2408 / CBS 8840 / NBRC 1802 / NCYC 2889)</name>
    <name type="common">Yeast</name>
    <dbReference type="NCBI Taxonomy" id="226230"/>
    <lineage>
        <taxon>Eukaryota</taxon>
        <taxon>Fungi</taxon>
        <taxon>Dikarya</taxon>
        <taxon>Ascomycota</taxon>
        <taxon>Saccharomycotina</taxon>
        <taxon>Saccharomycetes</taxon>
        <taxon>Saccharomycetales</taxon>
        <taxon>Saccharomycetaceae</taxon>
        <taxon>Saccharomyces</taxon>
    </lineage>
</organism>
<dbReference type="Pfam" id="PF05251">
    <property type="entry name" value="Ost5"/>
    <property type="match status" value="1"/>
</dbReference>
<comment type="subunit">
    <text evidence="6">Component of the oligosaccharyltransferase (OST) complex.</text>
</comment>
<dbReference type="HOGENOM" id="CLU_183917_0_0_1"/>
<feature type="transmembrane region" description="Helical" evidence="6">
    <location>
        <begin position="33"/>
        <end position="54"/>
    </location>
</feature>
<comment type="caution">
    <text evidence="7">The sequence shown here is derived from an EMBL/GenBank/DDBJ whole genome shotgun (WGS) entry which is preliminary data.</text>
</comment>
<evidence type="ECO:0000256" key="5">
    <source>
        <dbReference type="ARBA" id="ARBA00023136"/>
    </source>
</evidence>
<evidence type="ECO:0000256" key="2">
    <source>
        <dbReference type="ARBA" id="ARBA00009825"/>
    </source>
</evidence>
<keyword evidence="3 6" id="KW-0812">Transmembrane</keyword>
<protein>
    <recommendedName>
        <fullName evidence="6">Dolichyl-diphosphooligosaccharide-protein glycosyltransferase subunit OST5</fullName>
    </recommendedName>
</protein>
<dbReference type="STRING" id="226230.J5PGV5"/>
<keyword evidence="4 6" id="KW-1133">Transmembrane helix</keyword>